<dbReference type="SUPFAM" id="SSF53335">
    <property type="entry name" value="S-adenosyl-L-methionine-dependent methyltransferases"/>
    <property type="match status" value="1"/>
</dbReference>
<reference evidence="2" key="2">
    <citation type="submission" date="2020-09" db="EMBL/GenBank/DDBJ databases">
        <authorList>
            <person name="Sun Q."/>
            <person name="Zhou Y."/>
        </authorList>
    </citation>
    <scope>NUCLEOTIDE SEQUENCE</scope>
    <source>
        <strain evidence="2">CGMCC 4.7308</strain>
    </source>
</reference>
<evidence type="ECO:0000259" key="1">
    <source>
        <dbReference type="Pfam" id="PF08241"/>
    </source>
</evidence>
<dbReference type="EMBL" id="BMNA01000009">
    <property type="protein sequence ID" value="GGM11443.1"/>
    <property type="molecule type" value="Genomic_DNA"/>
</dbReference>
<proteinExistence type="predicted"/>
<organism evidence="2 3">
    <name type="scientific">Nakamurella endophytica</name>
    <dbReference type="NCBI Taxonomy" id="1748367"/>
    <lineage>
        <taxon>Bacteria</taxon>
        <taxon>Bacillati</taxon>
        <taxon>Actinomycetota</taxon>
        <taxon>Actinomycetes</taxon>
        <taxon>Nakamurellales</taxon>
        <taxon>Nakamurellaceae</taxon>
        <taxon>Nakamurella</taxon>
    </lineage>
</organism>
<dbReference type="AlphaFoldDB" id="A0A917T6S4"/>
<sequence length="242" mass="24466">MDISSRWGADPVWRVLADLVAARPGLHVLDVGGGSGTVAVPLALSGCRVTVIDTSIDALAILRRRAVDAGVADRVESVQADADGVGDVVAAGTVDLALCHHVLEELDDPARALAGVAATLAPGGTVSMLVAGRFAAVLAQAMVGRYASAAAVLTDPAGRWGADDPLRRRFGADEVSELVAAAGLTVRRITGVGVASGLVHACARSGSAPDDDALAELEMLLGEHRPLLEIGTDLHVLAGPAG</sequence>
<reference evidence="2" key="1">
    <citation type="journal article" date="2014" name="Int. J. Syst. Evol. Microbiol.">
        <title>Complete genome sequence of Corynebacterium casei LMG S-19264T (=DSM 44701T), isolated from a smear-ripened cheese.</title>
        <authorList>
            <consortium name="US DOE Joint Genome Institute (JGI-PGF)"/>
            <person name="Walter F."/>
            <person name="Albersmeier A."/>
            <person name="Kalinowski J."/>
            <person name="Ruckert C."/>
        </authorList>
    </citation>
    <scope>NUCLEOTIDE SEQUENCE</scope>
    <source>
        <strain evidence="2">CGMCC 4.7308</strain>
    </source>
</reference>
<keyword evidence="3" id="KW-1185">Reference proteome</keyword>
<feature type="domain" description="Methyltransferase type 11" evidence="1">
    <location>
        <begin position="29"/>
        <end position="126"/>
    </location>
</feature>
<dbReference type="InterPro" id="IPR013216">
    <property type="entry name" value="Methyltransf_11"/>
</dbReference>
<dbReference type="Proteomes" id="UP000655208">
    <property type="component" value="Unassembled WGS sequence"/>
</dbReference>
<dbReference type="InterPro" id="IPR029063">
    <property type="entry name" value="SAM-dependent_MTases_sf"/>
</dbReference>
<comment type="caution">
    <text evidence="2">The sequence shown here is derived from an EMBL/GenBank/DDBJ whole genome shotgun (WGS) entry which is preliminary data.</text>
</comment>
<protein>
    <submittedName>
        <fullName evidence="2">Methyltransferase</fullName>
    </submittedName>
</protein>
<evidence type="ECO:0000313" key="3">
    <source>
        <dbReference type="Proteomes" id="UP000655208"/>
    </source>
</evidence>
<evidence type="ECO:0000313" key="2">
    <source>
        <dbReference type="EMBL" id="GGM11443.1"/>
    </source>
</evidence>
<dbReference type="PANTHER" id="PTHR43861">
    <property type="entry name" value="TRANS-ACONITATE 2-METHYLTRANSFERASE-RELATED"/>
    <property type="match status" value="1"/>
</dbReference>
<dbReference type="CDD" id="cd02440">
    <property type="entry name" value="AdoMet_MTases"/>
    <property type="match status" value="1"/>
</dbReference>
<dbReference type="GO" id="GO:0032259">
    <property type="term" value="P:methylation"/>
    <property type="evidence" value="ECO:0007669"/>
    <property type="project" value="UniProtKB-KW"/>
</dbReference>
<name>A0A917T6S4_9ACTN</name>
<accession>A0A917T6S4</accession>
<dbReference type="Pfam" id="PF08241">
    <property type="entry name" value="Methyltransf_11"/>
    <property type="match status" value="1"/>
</dbReference>
<gene>
    <name evidence="2" type="ORF">GCM10011594_34230</name>
</gene>
<keyword evidence="2" id="KW-0489">Methyltransferase</keyword>
<keyword evidence="2" id="KW-0808">Transferase</keyword>
<dbReference type="GO" id="GO:0008168">
    <property type="term" value="F:methyltransferase activity"/>
    <property type="evidence" value="ECO:0007669"/>
    <property type="project" value="UniProtKB-KW"/>
</dbReference>
<dbReference type="Gene3D" id="3.40.50.150">
    <property type="entry name" value="Vaccinia Virus protein VP39"/>
    <property type="match status" value="1"/>
</dbReference>